<evidence type="ECO:0000313" key="3">
    <source>
        <dbReference type="EMBL" id="MXU94319.1"/>
    </source>
</evidence>
<reference evidence="3" key="1">
    <citation type="submission" date="2019-12" db="EMBL/GenBank/DDBJ databases">
        <title>An insight into the sialome of adult female Ixodes ricinus ticks feeding for 6 days.</title>
        <authorList>
            <person name="Perner J."/>
            <person name="Ribeiro J.M.C."/>
        </authorList>
    </citation>
    <scope>NUCLEOTIDE SEQUENCE</scope>
    <source>
        <strain evidence="3">Semi-engorged</strain>
        <tissue evidence="3">Salivary glands</tissue>
    </source>
</reference>
<proteinExistence type="predicted"/>
<evidence type="ECO:0000256" key="1">
    <source>
        <dbReference type="SAM" id="MobiDB-lite"/>
    </source>
</evidence>
<dbReference type="EMBL" id="GIFC01012236">
    <property type="protein sequence ID" value="MXU94319.1"/>
    <property type="molecule type" value="Transcribed_RNA"/>
</dbReference>
<feature type="compositionally biased region" description="Low complexity" evidence="1">
    <location>
        <begin position="47"/>
        <end position="64"/>
    </location>
</feature>
<feature type="signal peptide" evidence="2">
    <location>
        <begin position="1"/>
        <end position="18"/>
    </location>
</feature>
<feature type="region of interest" description="Disordered" evidence="1">
    <location>
        <begin position="36"/>
        <end position="90"/>
    </location>
</feature>
<accession>A0A6B0UX15</accession>
<keyword evidence="2" id="KW-0732">Signal</keyword>
<feature type="compositionally biased region" description="Low complexity" evidence="1">
    <location>
        <begin position="77"/>
        <end position="88"/>
    </location>
</feature>
<feature type="chain" id="PRO_5025576845" evidence="2">
    <location>
        <begin position="19"/>
        <end position="161"/>
    </location>
</feature>
<evidence type="ECO:0000256" key="2">
    <source>
        <dbReference type="SAM" id="SignalP"/>
    </source>
</evidence>
<sequence>MSQTPRPWRKLLLPGVRAYTLLLQFSSSWSERKVRRSISSTRLSEKASAVPSAQARAAPARPAPEMTTSHFCPTRASTSSSSLSEDVSPATPLQHRPLLLVTLSSRVSLKGSSEAARPRLSAGMARTPGGFQTETNLALLQTRLTFLCFLYRASGHVPRDC</sequence>
<organism evidence="3">
    <name type="scientific">Ixodes ricinus</name>
    <name type="common">Common tick</name>
    <name type="synonym">Acarus ricinus</name>
    <dbReference type="NCBI Taxonomy" id="34613"/>
    <lineage>
        <taxon>Eukaryota</taxon>
        <taxon>Metazoa</taxon>
        <taxon>Ecdysozoa</taxon>
        <taxon>Arthropoda</taxon>
        <taxon>Chelicerata</taxon>
        <taxon>Arachnida</taxon>
        <taxon>Acari</taxon>
        <taxon>Parasitiformes</taxon>
        <taxon>Ixodida</taxon>
        <taxon>Ixodoidea</taxon>
        <taxon>Ixodidae</taxon>
        <taxon>Ixodinae</taxon>
        <taxon>Ixodes</taxon>
    </lineage>
</organism>
<dbReference type="AlphaFoldDB" id="A0A6B0UX15"/>
<protein>
    <submittedName>
        <fullName evidence="3">Putative secreted protein</fullName>
    </submittedName>
</protein>
<name>A0A6B0UX15_IXORI</name>